<feature type="repeat" description="WD" evidence="5">
    <location>
        <begin position="168"/>
        <end position="196"/>
    </location>
</feature>
<feature type="compositionally biased region" description="Acidic residues" evidence="6">
    <location>
        <begin position="1"/>
        <end position="20"/>
    </location>
</feature>
<feature type="repeat" description="WD" evidence="5">
    <location>
        <begin position="332"/>
        <end position="383"/>
    </location>
</feature>
<protein>
    <submittedName>
        <fullName evidence="7">WD40 repeat-like protein</fullName>
    </submittedName>
</protein>
<proteinExistence type="predicted"/>
<feature type="region of interest" description="Disordered" evidence="6">
    <location>
        <begin position="1"/>
        <end position="79"/>
    </location>
</feature>
<sequence length="504" mass="54008">MDDEDGMDIDEEDGDEEDDSVTARSKSSSTSSRKHVMEDGVNGAPKKRRKRAPQPSDEDVAMTDIGSPPTPADEQRMTNGRSVGIQSVDFVEVSAADTVVIGMEDGGVEFCAWNPVDPGLLATGCERSVAHLWAIPEDVDPESCAPEGLSNHIMSHQPPLSGHKSAGITALQWSADGSRLATGSMDGQTRIWNTESVMEHNLSLHWGPVGLLRWNNSGDFLLALSCDGKMVVWDTASGNAQQSFEIPGEEIVRVEWISRTQFMSAGDNGRLHLFDVAHGSPLFTHAAHQGEVGSIAWDEESKVLATGGNDGVVKLWSDPKPGKATSPRAVALEGHSGPVVDLDWRPVQKTEGSKITGPRILASASHDRTIRLWDTVSSTVLRVLKFHVDPLETIRFSSDGNRIASGTNGNVIVWNTDSGAITHIYDRSRGRRKNGTIPSPSATQIHELSWEKYGNRLAIAGGVHGCAIVALKSLQNGTPSQLKSGPGSEVGGKGELSGVILMEP</sequence>
<dbReference type="PANTHER" id="PTHR22846">
    <property type="entry name" value="WD40 REPEAT PROTEIN"/>
    <property type="match status" value="1"/>
</dbReference>
<dbReference type="PROSITE" id="PS50294">
    <property type="entry name" value="WD_REPEATS_REGION"/>
    <property type="match status" value="2"/>
</dbReference>
<dbReference type="SMART" id="SM00320">
    <property type="entry name" value="WD40"/>
    <property type="match status" value="7"/>
</dbReference>
<accession>A0A4S2MTE6</accession>
<name>A0A4S2MTE6_9PEZI</name>
<dbReference type="CDD" id="cd00200">
    <property type="entry name" value="WD40"/>
    <property type="match status" value="1"/>
</dbReference>
<dbReference type="GO" id="GO:0006357">
    <property type="term" value="P:regulation of transcription by RNA polymerase II"/>
    <property type="evidence" value="ECO:0007669"/>
    <property type="project" value="TreeGrafter"/>
</dbReference>
<dbReference type="PROSITE" id="PS50082">
    <property type="entry name" value="WD_REPEATS_2"/>
    <property type="match status" value="4"/>
</dbReference>
<feature type="repeat" description="WD" evidence="5">
    <location>
        <begin position="202"/>
        <end position="243"/>
    </location>
</feature>
<evidence type="ECO:0000256" key="4">
    <source>
        <dbReference type="ARBA" id="ARBA00023242"/>
    </source>
</evidence>
<dbReference type="SUPFAM" id="SSF50978">
    <property type="entry name" value="WD40 repeat-like"/>
    <property type="match status" value="2"/>
</dbReference>
<evidence type="ECO:0000313" key="8">
    <source>
        <dbReference type="Proteomes" id="UP000298138"/>
    </source>
</evidence>
<dbReference type="Gene3D" id="2.130.10.10">
    <property type="entry name" value="YVTN repeat-like/Quinoprotein amine dehydrogenase"/>
    <property type="match status" value="1"/>
</dbReference>
<dbReference type="InParanoid" id="A0A4S2MTE6"/>
<dbReference type="InterPro" id="IPR019775">
    <property type="entry name" value="WD40_repeat_CS"/>
</dbReference>
<dbReference type="EMBL" id="ML220129">
    <property type="protein sequence ID" value="TGZ79761.1"/>
    <property type="molecule type" value="Genomic_DNA"/>
</dbReference>
<dbReference type="Proteomes" id="UP000298138">
    <property type="component" value="Unassembled WGS sequence"/>
</dbReference>
<dbReference type="PROSITE" id="PS00678">
    <property type="entry name" value="WD_REPEATS_1"/>
    <property type="match status" value="2"/>
</dbReference>
<evidence type="ECO:0000256" key="5">
    <source>
        <dbReference type="PROSITE-ProRule" id="PRU00221"/>
    </source>
</evidence>
<dbReference type="STRING" id="341454.A0A4S2MTE6"/>
<evidence type="ECO:0000256" key="3">
    <source>
        <dbReference type="ARBA" id="ARBA00022737"/>
    </source>
</evidence>
<organism evidence="7 8">
    <name type="scientific">Ascodesmis nigricans</name>
    <dbReference type="NCBI Taxonomy" id="341454"/>
    <lineage>
        <taxon>Eukaryota</taxon>
        <taxon>Fungi</taxon>
        <taxon>Dikarya</taxon>
        <taxon>Ascomycota</taxon>
        <taxon>Pezizomycotina</taxon>
        <taxon>Pezizomycetes</taxon>
        <taxon>Pezizales</taxon>
        <taxon>Ascodesmidaceae</taxon>
        <taxon>Ascodesmis</taxon>
    </lineage>
</organism>
<dbReference type="PRINTS" id="PR00320">
    <property type="entry name" value="GPROTEINBRPT"/>
</dbReference>
<reference evidence="7 8" key="1">
    <citation type="submission" date="2019-04" db="EMBL/GenBank/DDBJ databases">
        <title>Comparative genomics and transcriptomics to analyze fruiting body development in filamentous ascomycetes.</title>
        <authorList>
            <consortium name="DOE Joint Genome Institute"/>
            <person name="Lutkenhaus R."/>
            <person name="Traeger S."/>
            <person name="Breuer J."/>
            <person name="Kuo A."/>
            <person name="Lipzen A."/>
            <person name="Pangilinan J."/>
            <person name="Dilworth D."/>
            <person name="Sandor L."/>
            <person name="Poggeler S."/>
            <person name="Barry K."/>
            <person name="Grigoriev I.V."/>
            <person name="Nowrousian M."/>
        </authorList>
    </citation>
    <scope>NUCLEOTIDE SEQUENCE [LARGE SCALE GENOMIC DNA]</scope>
    <source>
        <strain evidence="7 8">CBS 389.68</strain>
    </source>
</reference>
<dbReference type="OrthoDB" id="1367865at2759"/>
<dbReference type="InterPro" id="IPR020472">
    <property type="entry name" value="WD40_PAC1"/>
</dbReference>
<evidence type="ECO:0000256" key="6">
    <source>
        <dbReference type="SAM" id="MobiDB-lite"/>
    </source>
</evidence>
<keyword evidence="2 5" id="KW-0853">WD repeat</keyword>
<dbReference type="InterPro" id="IPR036322">
    <property type="entry name" value="WD40_repeat_dom_sf"/>
</dbReference>
<gene>
    <name evidence="7" type="ORF">EX30DRAFT_75277</name>
</gene>
<dbReference type="PANTHER" id="PTHR22846:SF2">
    <property type="entry name" value="F-BOX-LIKE_WD REPEAT-CONTAINING PROTEIN EBI"/>
    <property type="match status" value="1"/>
</dbReference>
<dbReference type="Pfam" id="PF00400">
    <property type="entry name" value="WD40"/>
    <property type="match status" value="4"/>
</dbReference>
<comment type="subcellular location">
    <subcellularLocation>
        <location evidence="1">Nucleus</location>
    </subcellularLocation>
</comment>
<evidence type="ECO:0000313" key="7">
    <source>
        <dbReference type="EMBL" id="TGZ79761.1"/>
    </source>
</evidence>
<dbReference type="GO" id="GO:0034967">
    <property type="term" value="C:Set3 complex"/>
    <property type="evidence" value="ECO:0007669"/>
    <property type="project" value="TreeGrafter"/>
</dbReference>
<keyword evidence="8" id="KW-1185">Reference proteome</keyword>
<dbReference type="InterPro" id="IPR015943">
    <property type="entry name" value="WD40/YVTN_repeat-like_dom_sf"/>
</dbReference>
<evidence type="ECO:0000256" key="2">
    <source>
        <dbReference type="ARBA" id="ARBA00022574"/>
    </source>
</evidence>
<evidence type="ECO:0000256" key="1">
    <source>
        <dbReference type="ARBA" id="ARBA00004123"/>
    </source>
</evidence>
<keyword evidence="4" id="KW-0539">Nucleus</keyword>
<keyword evidence="3" id="KW-0677">Repeat</keyword>
<feature type="repeat" description="WD" evidence="5">
    <location>
        <begin position="285"/>
        <end position="317"/>
    </location>
</feature>
<dbReference type="InterPro" id="IPR045183">
    <property type="entry name" value="Ebi-like"/>
</dbReference>
<dbReference type="GO" id="GO:0003714">
    <property type="term" value="F:transcription corepressor activity"/>
    <property type="evidence" value="ECO:0007669"/>
    <property type="project" value="InterPro"/>
</dbReference>
<dbReference type="InterPro" id="IPR001680">
    <property type="entry name" value="WD40_rpt"/>
</dbReference>
<dbReference type="FunCoup" id="A0A4S2MTE6">
    <property type="interactions" value="602"/>
</dbReference>
<feature type="compositionally biased region" description="Low complexity" evidence="6">
    <location>
        <begin position="22"/>
        <end position="31"/>
    </location>
</feature>
<dbReference type="AlphaFoldDB" id="A0A4S2MTE6"/>